<organism evidence="1 2">
    <name type="scientific">Didymella exigua CBS 183.55</name>
    <dbReference type="NCBI Taxonomy" id="1150837"/>
    <lineage>
        <taxon>Eukaryota</taxon>
        <taxon>Fungi</taxon>
        <taxon>Dikarya</taxon>
        <taxon>Ascomycota</taxon>
        <taxon>Pezizomycotina</taxon>
        <taxon>Dothideomycetes</taxon>
        <taxon>Pleosporomycetidae</taxon>
        <taxon>Pleosporales</taxon>
        <taxon>Pleosporineae</taxon>
        <taxon>Didymellaceae</taxon>
        <taxon>Didymella</taxon>
    </lineage>
</organism>
<reference evidence="1" key="1">
    <citation type="journal article" date="2020" name="Stud. Mycol.">
        <title>101 Dothideomycetes genomes: a test case for predicting lifestyles and emergence of pathogens.</title>
        <authorList>
            <person name="Haridas S."/>
            <person name="Albert R."/>
            <person name="Binder M."/>
            <person name="Bloem J."/>
            <person name="Labutti K."/>
            <person name="Salamov A."/>
            <person name="Andreopoulos B."/>
            <person name="Baker S."/>
            <person name="Barry K."/>
            <person name="Bills G."/>
            <person name="Bluhm B."/>
            <person name="Cannon C."/>
            <person name="Castanera R."/>
            <person name="Culley D."/>
            <person name="Daum C."/>
            <person name="Ezra D."/>
            <person name="Gonzalez J."/>
            <person name="Henrissat B."/>
            <person name="Kuo A."/>
            <person name="Liang C."/>
            <person name="Lipzen A."/>
            <person name="Lutzoni F."/>
            <person name="Magnuson J."/>
            <person name="Mondo S."/>
            <person name="Nolan M."/>
            <person name="Ohm R."/>
            <person name="Pangilinan J."/>
            <person name="Park H.-J."/>
            <person name="Ramirez L."/>
            <person name="Alfaro M."/>
            <person name="Sun H."/>
            <person name="Tritt A."/>
            <person name="Yoshinaga Y."/>
            <person name="Zwiers L.-H."/>
            <person name="Turgeon B."/>
            <person name="Goodwin S."/>
            <person name="Spatafora J."/>
            <person name="Crous P."/>
            <person name="Grigoriev I."/>
        </authorList>
    </citation>
    <scope>NUCLEOTIDE SEQUENCE</scope>
    <source>
        <strain evidence="1">CBS 183.55</strain>
    </source>
</reference>
<dbReference type="EMBL" id="ML978964">
    <property type="protein sequence ID" value="KAF1930153.1"/>
    <property type="molecule type" value="Genomic_DNA"/>
</dbReference>
<evidence type="ECO:0000313" key="2">
    <source>
        <dbReference type="Proteomes" id="UP000800082"/>
    </source>
</evidence>
<name>A0A6A5RRT2_9PLEO</name>
<dbReference type="RefSeq" id="XP_033450401.1">
    <property type="nucleotide sequence ID" value="XM_033589910.1"/>
</dbReference>
<dbReference type="Proteomes" id="UP000800082">
    <property type="component" value="Unassembled WGS sequence"/>
</dbReference>
<dbReference type="GeneID" id="54347559"/>
<dbReference type="AlphaFoldDB" id="A0A6A5RRT2"/>
<sequence>MLTTSVVPRLLQGWRAPSSECLPWAGANRAAFAMHHVRLYHGPGQQSPVMGSRSVWIHGIYTSERHAMQPAAVQDQSPKLRRCTCPMQSSMARRANRWLGSGLRQTDMEAQQGRMHVLYWLCVTTARVSRGDDAPAAPHVAQVIVCASKEPLIESHRVS</sequence>
<keyword evidence="2" id="KW-1185">Reference proteome</keyword>
<proteinExistence type="predicted"/>
<protein>
    <submittedName>
        <fullName evidence="1">Uncharacterized protein</fullName>
    </submittedName>
</protein>
<evidence type="ECO:0000313" key="1">
    <source>
        <dbReference type="EMBL" id="KAF1930153.1"/>
    </source>
</evidence>
<gene>
    <name evidence="1" type="ORF">M421DRAFT_385698</name>
</gene>
<accession>A0A6A5RRT2</accession>